<feature type="binding site" evidence="16">
    <location>
        <position position="120"/>
    </location>
    <ligand>
        <name>Mg(2+)</name>
        <dbReference type="ChEBI" id="CHEBI:18420"/>
    </ligand>
</feature>
<evidence type="ECO:0000313" key="19">
    <source>
        <dbReference type="Proteomes" id="UP001243212"/>
    </source>
</evidence>
<evidence type="ECO:0000256" key="1">
    <source>
        <dbReference type="ARBA" id="ARBA00004496"/>
    </source>
</evidence>
<dbReference type="Pfam" id="PF11799">
    <property type="entry name" value="IMS_C"/>
    <property type="match status" value="1"/>
</dbReference>
<dbReference type="EMBL" id="JAUSQX010000001">
    <property type="protein sequence ID" value="MDP9807004.1"/>
    <property type="molecule type" value="Genomic_DNA"/>
</dbReference>
<dbReference type="Pfam" id="PF00817">
    <property type="entry name" value="IMS"/>
    <property type="match status" value="1"/>
</dbReference>
<dbReference type="PANTHER" id="PTHR11076">
    <property type="entry name" value="DNA REPAIR POLYMERASE UMUC / TRANSFERASE FAMILY MEMBER"/>
    <property type="match status" value="1"/>
</dbReference>
<keyword evidence="13 16" id="KW-0234">DNA repair</keyword>
<evidence type="ECO:0000256" key="15">
    <source>
        <dbReference type="ARBA" id="ARBA00049244"/>
    </source>
</evidence>
<protein>
    <recommendedName>
        <fullName evidence="16">DNA polymerase IV</fullName>
        <shortName evidence="16">Pol IV</shortName>
        <ecNumber evidence="16">2.7.7.7</ecNumber>
    </recommendedName>
</protein>
<dbReference type="CDD" id="cd03586">
    <property type="entry name" value="PolY_Pol_IV_kappa"/>
    <property type="match status" value="1"/>
</dbReference>
<organism evidence="18 19">
    <name type="scientific">Trueperella bonasi</name>
    <dbReference type="NCBI Taxonomy" id="312286"/>
    <lineage>
        <taxon>Bacteria</taxon>
        <taxon>Bacillati</taxon>
        <taxon>Actinomycetota</taxon>
        <taxon>Actinomycetes</taxon>
        <taxon>Actinomycetales</taxon>
        <taxon>Actinomycetaceae</taxon>
        <taxon>Trueperella</taxon>
    </lineage>
</organism>
<dbReference type="PROSITE" id="PS50173">
    <property type="entry name" value="UMUC"/>
    <property type="match status" value="1"/>
</dbReference>
<dbReference type="InterPro" id="IPR053848">
    <property type="entry name" value="IMS_HHH_1"/>
</dbReference>
<keyword evidence="12 16" id="KW-0238">DNA-binding</keyword>
<evidence type="ECO:0000256" key="6">
    <source>
        <dbReference type="ARBA" id="ARBA00022695"/>
    </source>
</evidence>
<keyword evidence="10 16" id="KW-0460">Magnesium</keyword>
<dbReference type="Gene3D" id="3.30.1490.100">
    <property type="entry name" value="DNA polymerase, Y-family, little finger domain"/>
    <property type="match status" value="1"/>
</dbReference>
<keyword evidence="6 16" id="KW-0548">Nucleotidyltransferase</keyword>
<dbReference type="InterPro" id="IPR001126">
    <property type="entry name" value="UmuC"/>
</dbReference>
<keyword evidence="5 16" id="KW-0808">Transferase</keyword>
<gene>
    <name evidence="16" type="primary">dinB</name>
    <name evidence="18" type="ORF">J2S70_001586</name>
</gene>
<sequence>MSRGPRSERAKRNWGSDDSQTNILHVDMDAFFVSVELLSRPDLVGKPVAVGGQDRGVIAAASYEARRFGVNSAMPVGQAKRLCPELVILPTSHGLYGKVSKRIMGILEDVTPLVEKISVDEAFLDVRGARKIFGTPVQIAQHIRETIRARENVPASIGIASTKHVAKIASAHAKPDGLLLIPHEQTIPFLHSLPVGALWGVGPVSREKLERKGIKTTGDLAALGEHRLRRLLGDAAGSHLYALAMGHDPRAVTVESVEKSVSREQTFFDPIIERKEAERVLLHLADDVARRLRLQEFVSWTIGIKVRADADFSTISRSVTLGGPTDLASEIYAAARRLFAGVEIPGGGIRLIGVRAENLANPSAGVQMSIDDDGRRGKAEAAMDSVRQKFGGQILKPGSLIGEVEDPRALE</sequence>
<feature type="domain" description="UmuC" evidence="17">
    <location>
        <begin position="23"/>
        <end position="202"/>
    </location>
</feature>
<evidence type="ECO:0000256" key="8">
    <source>
        <dbReference type="ARBA" id="ARBA00022723"/>
    </source>
</evidence>
<keyword evidence="11 16" id="KW-0239">DNA-directed DNA polymerase</keyword>
<dbReference type="Gene3D" id="3.40.1170.60">
    <property type="match status" value="1"/>
</dbReference>
<evidence type="ECO:0000256" key="7">
    <source>
        <dbReference type="ARBA" id="ARBA00022705"/>
    </source>
</evidence>
<comment type="caution">
    <text evidence="18">The sequence shown here is derived from an EMBL/GenBank/DDBJ whole genome shotgun (WGS) entry which is preliminary data.</text>
</comment>
<evidence type="ECO:0000256" key="10">
    <source>
        <dbReference type="ARBA" id="ARBA00022842"/>
    </source>
</evidence>
<keyword evidence="9 16" id="KW-0227">DNA damage</keyword>
<dbReference type="SUPFAM" id="SSF100879">
    <property type="entry name" value="Lesion bypass DNA polymerase (Y-family), little finger domain"/>
    <property type="match status" value="1"/>
</dbReference>
<feature type="binding site" evidence="16">
    <location>
        <position position="27"/>
    </location>
    <ligand>
        <name>Mg(2+)</name>
        <dbReference type="ChEBI" id="CHEBI:18420"/>
    </ligand>
</feature>
<dbReference type="NCBIfam" id="NF003015">
    <property type="entry name" value="PRK03858.1"/>
    <property type="match status" value="1"/>
</dbReference>
<keyword evidence="8 16" id="KW-0479">Metal-binding</keyword>
<dbReference type="GO" id="GO:0003887">
    <property type="term" value="F:DNA-directed DNA polymerase activity"/>
    <property type="evidence" value="ECO:0007669"/>
    <property type="project" value="UniProtKB-EC"/>
</dbReference>
<comment type="subunit">
    <text evidence="16">Monomer.</text>
</comment>
<comment type="function">
    <text evidence="14 16">Poorly processive, error-prone DNA polymerase involved in untargeted mutagenesis. Copies undamaged DNA at stalled replication forks, which arise in vivo from mismatched or misaligned primer ends. These misaligned primers can be extended by PolIV. Exhibits no 3'-5' exonuclease (proofreading) activity. May be involved in translesional synthesis, in conjunction with the beta clamp from PolIII.</text>
</comment>
<proteinExistence type="inferred from homology"/>
<comment type="subcellular location">
    <subcellularLocation>
        <location evidence="1 16">Cytoplasm</location>
    </subcellularLocation>
</comment>
<evidence type="ECO:0000256" key="13">
    <source>
        <dbReference type="ARBA" id="ARBA00023204"/>
    </source>
</evidence>
<evidence type="ECO:0000256" key="14">
    <source>
        <dbReference type="ARBA" id="ARBA00025589"/>
    </source>
</evidence>
<dbReference type="PANTHER" id="PTHR11076:SF33">
    <property type="entry name" value="DNA POLYMERASE KAPPA"/>
    <property type="match status" value="1"/>
</dbReference>
<reference evidence="18 19" key="1">
    <citation type="submission" date="2023-07" db="EMBL/GenBank/DDBJ databases">
        <title>Sequencing the genomes of 1000 actinobacteria strains.</title>
        <authorList>
            <person name="Klenk H.-P."/>
        </authorList>
    </citation>
    <scope>NUCLEOTIDE SEQUENCE [LARGE SCALE GENOMIC DNA]</scope>
    <source>
        <strain evidence="18 19">DSM 17163</strain>
    </source>
</reference>
<evidence type="ECO:0000256" key="4">
    <source>
        <dbReference type="ARBA" id="ARBA00022490"/>
    </source>
</evidence>
<dbReference type="Gene3D" id="1.10.150.20">
    <property type="entry name" value="5' to 3' exonuclease, C-terminal subdomain"/>
    <property type="match status" value="1"/>
</dbReference>
<dbReference type="InterPro" id="IPR050116">
    <property type="entry name" value="DNA_polymerase-Y"/>
</dbReference>
<evidence type="ECO:0000256" key="12">
    <source>
        <dbReference type="ARBA" id="ARBA00023125"/>
    </source>
</evidence>
<keyword evidence="19" id="KW-1185">Reference proteome</keyword>
<dbReference type="InterPro" id="IPR036775">
    <property type="entry name" value="DNA_pol_Y-fam_lit_finger_sf"/>
</dbReference>
<keyword evidence="3 16" id="KW-0515">Mutator protein</keyword>
<evidence type="ECO:0000256" key="11">
    <source>
        <dbReference type="ARBA" id="ARBA00022932"/>
    </source>
</evidence>
<evidence type="ECO:0000256" key="5">
    <source>
        <dbReference type="ARBA" id="ARBA00022679"/>
    </source>
</evidence>
<dbReference type="Proteomes" id="UP001243212">
    <property type="component" value="Unassembled WGS sequence"/>
</dbReference>
<name>A0ABT9NHX7_9ACTO</name>
<evidence type="ECO:0000256" key="3">
    <source>
        <dbReference type="ARBA" id="ARBA00022457"/>
    </source>
</evidence>
<evidence type="ECO:0000313" key="18">
    <source>
        <dbReference type="EMBL" id="MDP9807004.1"/>
    </source>
</evidence>
<dbReference type="InterPro" id="IPR043128">
    <property type="entry name" value="Rev_trsase/Diguanyl_cyclase"/>
</dbReference>
<feature type="active site" evidence="16">
    <location>
        <position position="121"/>
    </location>
</feature>
<dbReference type="SUPFAM" id="SSF56672">
    <property type="entry name" value="DNA/RNA polymerases"/>
    <property type="match status" value="1"/>
</dbReference>
<dbReference type="Gene3D" id="3.30.70.270">
    <property type="match status" value="1"/>
</dbReference>
<dbReference type="HAMAP" id="MF_01113">
    <property type="entry name" value="DNApol_IV"/>
    <property type="match status" value="1"/>
</dbReference>
<dbReference type="InterPro" id="IPR022880">
    <property type="entry name" value="DNApol_IV"/>
</dbReference>
<comment type="cofactor">
    <cofactor evidence="16">
        <name>Mg(2+)</name>
        <dbReference type="ChEBI" id="CHEBI:18420"/>
    </cofactor>
    <text evidence="16">Binds 2 magnesium ions per subunit.</text>
</comment>
<dbReference type="InterPro" id="IPR017961">
    <property type="entry name" value="DNA_pol_Y-fam_little_finger"/>
</dbReference>
<keyword evidence="7 16" id="KW-0235">DNA replication</keyword>
<dbReference type="InterPro" id="IPR043502">
    <property type="entry name" value="DNA/RNA_pol_sf"/>
</dbReference>
<dbReference type="EC" id="2.7.7.7" evidence="16"/>
<comment type="catalytic activity">
    <reaction evidence="15 16">
        <text>DNA(n) + a 2'-deoxyribonucleoside 5'-triphosphate = DNA(n+1) + diphosphate</text>
        <dbReference type="Rhea" id="RHEA:22508"/>
        <dbReference type="Rhea" id="RHEA-COMP:17339"/>
        <dbReference type="Rhea" id="RHEA-COMP:17340"/>
        <dbReference type="ChEBI" id="CHEBI:33019"/>
        <dbReference type="ChEBI" id="CHEBI:61560"/>
        <dbReference type="ChEBI" id="CHEBI:173112"/>
        <dbReference type="EC" id="2.7.7.7"/>
    </reaction>
</comment>
<evidence type="ECO:0000256" key="16">
    <source>
        <dbReference type="HAMAP-Rule" id="MF_01113"/>
    </source>
</evidence>
<evidence type="ECO:0000256" key="2">
    <source>
        <dbReference type="ARBA" id="ARBA00010945"/>
    </source>
</evidence>
<comment type="similarity">
    <text evidence="2 16">Belongs to the DNA polymerase type-Y family.</text>
</comment>
<evidence type="ECO:0000256" key="9">
    <source>
        <dbReference type="ARBA" id="ARBA00022763"/>
    </source>
</evidence>
<accession>A0ABT9NHX7</accession>
<dbReference type="NCBIfam" id="NF002677">
    <property type="entry name" value="PRK02406.1"/>
    <property type="match status" value="1"/>
</dbReference>
<dbReference type="RefSeq" id="WP_307683184.1">
    <property type="nucleotide sequence ID" value="NZ_JAUSQX010000001.1"/>
</dbReference>
<keyword evidence="4 16" id="KW-0963">Cytoplasm</keyword>
<evidence type="ECO:0000259" key="17">
    <source>
        <dbReference type="PROSITE" id="PS50173"/>
    </source>
</evidence>
<feature type="site" description="Substrate discrimination" evidence="16">
    <location>
        <position position="32"/>
    </location>
</feature>
<dbReference type="Pfam" id="PF21999">
    <property type="entry name" value="IMS_HHH_1"/>
    <property type="match status" value="1"/>
</dbReference>